<dbReference type="EMBL" id="GQ384389">
    <property type="protein sequence ID" value="ACU83213.1"/>
    <property type="molecule type" value="mRNA"/>
</dbReference>
<protein>
    <submittedName>
        <fullName evidence="3">C-type lectin</fullName>
    </submittedName>
</protein>
<accession>C8CBL6</accession>
<feature type="signal peptide" evidence="1">
    <location>
        <begin position="1"/>
        <end position="20"/>
    </location>
</feature>
<dbReference type="InterPro" id="IPR001304">
    <property type="entry name" value="C-type_lectin-like"/>
</dbReference>
<evidence type="ECO:0000313" key="3">
    <source>
        <dbReference type="EMBL" id="ACU83213.1"/>
    </source>
</evidence>
<dbReference type="SMR" id="C8CBL6"/>
<dbReference type="InterPro" id="IPR050111">
    <property type="entry name" value="C-type_lectin/snaclec_domain"/>
</dbReference>
<dbReference type="GO" id="GO:0030246">
    <property type="term" value="F:carbohydrate binding"/>
    <property type="evidence" value="ECO:0007669"/>
    <property type="project" value="UniProtKB-KW"/>
</dbReference>
<dbReference type="PANTHER" id="PTHR22803">
    <property type="entry name" value="MANNOSE, PHOSPHOLIPASE, LECTIN RECEPTOR RELATED"/>
    <property type="match status" value="1"/>
</dbReference>
<dbReference type="InterPro" id="IPR016187">
    <property type="entry name" value="CTDL_fold"/>
</dbReference>
<keyword evidence="1" id="KW-0732">Signal</keyword>
<sequence>MKSAIVLLLVVACLAPGINSRACCSDGWIAYKDHCYHIGYGTRLTFSAARVYCQSLGAYLVRLDTFDENTFLKGFLKKLMLESTWIGLTDRTHDGIWRWFDTMSHATCSDWGPGEPNSHGNEDCVNFFVDNDYNWNDSTCHSKYTPLCEKV</sequence>
<name>C8CBL6_RUDPH</name>
<dbReference type="SUPFAM" id="SSF56436">
    <property type="entry name" value="C-type lectin-like"/>
    <property type="match status" value="1"/>
</dbReference>
<reference evidence="3" key="1">
    <citation type="journal article" date="2014" name="Mol. Biol. Rep.">
        <title>Molecular cloning and expression of a C-type lectin gene from Venerupis philippinarum.</title>
        <authorList>
            <person name="Mu C."/>
            <person name="Chen L."/>
            <person name="Zhao J."/>
            <person name="Wang C."/>
        </authorList>
    </citation>
    <scope>NUCLEOTIDE SEQUENCE</scope>
</reference>
<feature type="domain" description="C-type lectin" evidence="2">
    <location>
        <begin position="31"/>
        <end position="149"/>
    </location>
</feature>
<feature type="chain" id="PRO_5002989984" evidence="1">
    <location>
        <begin position="21"/>
        <end position="151"/>
    </location>
</feature>
<dbReference type="Pfam" id="PF00059">
    <property type="entry name" value="Lectin_C"/>
    <property type="match status" value="1"/>
</dbReference>
<proteinExistence type="evidence at transcript level"/>
<evidence type="ECO:0000259" key="2">
    <source>
        <dbReference type="PROSITE" id="PS50041"/>
    </source>
</evidence>
<dbReference type="SMART" id="SM00034">
    <property type="entry name" value="CLECT"/>
    <property type="match status" value="1"/>
</dbReference>
<dbReference type="CDD" id="cd00037">
    <property type="entry name" value="CLECT"/>
    <property type="match status" value="1"/>
</dbReference>
<dbReference type="AlphaFoldDB" id="C8CBL6"/>
<dbReference type="InterPro" id="IPR016186">
    <property type="entry name" value="C-type_lectin-like/link_sf"/>
</dbReference>
<dbReference type="Gene3D" id="3.10.100.10">
    <property type="entry name" value="Mannose-Binding Protein A, subunit A"/>
    <property type="match status" value="1"/>
</dbReference>
<keyword evidence="3" id="KW-0430">Lectin</keyword>
<organism evidence="3">
    <name type="scientific">Ruditapes philippinarum</name>
    <name type="common">Japanese carpet shell</name>
    <name type="synonym">Venerupis philippinarum</name>
    <dbReference type="NCBI Taxonomy" id="129788"/>
    <lineage>
        <taxon>Eukaryota</taxon>
        <taxon>Metazoa</taxon>
        <taxon>Spiralia</taxon>
        <taxon>Lophotrochozoa</taxon>
        <taxon>Mollusca</taxon>
        <taxon>Bivalvia</taxon>
        <taxon>Autobranchia</taxon>
        <taxon>Heteroconchia</taxon>
        <taxon>Euheterodonta</taxon>
        <taxon>Imparidentia</taxon>
        <taxon>Neoheterodontei</taxon>
        <taxon>Venerida</taxon>
        <taxon>Veneroidea</taxon>
        <taxon>Veneridae</taxon>
        <taxon>Ruditapes</taxon>
    </lineage>
</organism>
<dbReference type="PROSITE" id="PS50041">
    <property type="entry name" value="C_TYPE_LECTIN_2"/>
    <property type="match status" value="1"/>
</dbReference>
<evidence type="ECO:0000256" key="1">
    <source>
        <dbReference type="SAM" id="SignalP"/>
    </source>
</evidence>